<proteinExistence type="inferred from homology"/>
<keyword evidence="3" id="KW-0249">Electron transport</keyword>
<dbReference type="SUPFAM" id="SSF52833">
    <property type="entry name" value="Thioredoxin-like"/>
    <property type="match status" value="1"/>
</dbReference>
<dbReference type="PIRSF" id="PIRSF000077">
    <property type="entry name" value="Thioredoxin"/>
    <property type="match status" value="1"/>
</dbReference>
<name>A0A558CWE6_9PSEU</name>
<dbReference type="InterPro" id="IPR013766">
    <property type="entry name" value="Thioredoxin_domain"/>
</dbReference>
<dbReference type="AlphaFoldDB" id="A0A558CWE6"/>
<evidence type="ECO:0000256" key="6">
    <source>
        <dbReference type="NCBIfam" id="TIGR01068"/>
    </source>
</evidence>
<evidence type="ECO:0000256" key="8">
    <source>
        <dbReference type="PIRSR" id="PIRSR000077-4"/>
    </source>
</evidence>
<dbReference type="GO" id="GO:0045454">
    <property type="term" value="P:cell redox homeostasis"/>
    <property type="evidence" value="ECO:0007669"/>
    <property type="project" value="TreeGrafter"/>
</dbReference>
<dbReference type="Pfam" id="PF00085">
    <property type="entry name" value="Thioredoxin"/>
    <property type="match status" value="1"/>
</dbReference>
<evidence type="ECO:0000256" key="4">
    <source>
        <dbReference type="ARBA" id="ARBA00023157"/>
    </source>
</evidence>
<dbReference type="PANTHER" id="PTHR45663:SF11">
    <property type="entry name" value="GEO12009P1"/>
    <property type="match status" value="1"/>
</dbReference>
<keyword evidence="5 8" id="KW-0676">Redox-active center</keyword>
<feature type="disulfide bond" description="Redox-active" evidence="8">
    <location>
        <begin position="41"/>
        <end position="44"/>
    </location>
</feature>
<dbReference type="NCBIfam" id="TIGR01068">
    <property type="entry name" value="thioredoxin"/>
    <property type="match status" value="1"/>
</dbReference>
<evidence type="ECO:0000256" key="2">
    <source>
        <dbReference type="ARBA" id="ARBA00022448"/>
    </source>
</evidence>
<reference evidence="10 11" key="1">
    <citation type="submission" date="2019-07" db="EMBL/GenBank/DDBJ databases">
        <authorList>
            <person name="Duangmal K."/>
            <person name="Teo W.F.A."/>
        </authorList>
    </citation>
    <scope>NUCLEOTIDE SEQUENCE [LARGE SCALE GENOMIC DNA]</scope>
    <source>
        <strain evidence="10 11">TBRC 6029</strain>
    </source>
</reference>
<comment type="caution">
    <text evidence="10">The sequence shown here is derived from an EMBL/GenBank/DDBJ whole genome shotgun (WGS) entry which is preliminary data.</text>
</comment>
<dbReference type="RefSeq" id="WP_144587549.1">
    <property type="nucleotide sequence ID" value="NZ_VJWX01000093.1"/>
</dbReference>
<dbReference type="OrthoDB" id="9790390at2"/>
<dbReference type="PRINTS" id="PR00421">
    <property type="entry name" value="THIOREDOXIN"/>
</dbReference>
<gene>
    <name evidence="10" type="primary">trxA</name>
    <name evidence="10" type="ORF">FNH05_12245</name>
</gene>
<sequence>MPPATGSAVAAEVTSVTGETFEREVLAHPVPVLLEFWAQWCGPCRMLNPVLDEIARERAGSLAVRKINSDENPDVVRDYQVMAVPTMILFSGGQPRQVIVGAQPKARLLTAIDTVIDAALA</sequence>
<evidence type="ECO:0000259" key="9">
    <source>
        <dbReference type="PROSITE" id="PS51352"/>
    </source>
</evidence>
<organism evidence="10 11">
    <name type="scientific">Amycolatopsis rhizosphaerae</name>
    <dbReference type="NCBI Taxonomy" id="2053003"/>
    <lineage>
        <taxon>Bacteria</taxon>
        <taxon>Bacillati</taxon>
        <taxon>Actinomycetota</taxon>
        <taxon>Actinomycetes</taxon>
        <taxon>Pseudonocardiales</taxon>
        <taxon>Pseudonocardiaceae</taxon>
        <taxon>Amycolatopsis</taxon>
    </lineage>
</organism>
<comment type="similarity">
    <text evidence="1 7">Belongs to the thioredoxin family.</text>
</comment>
<dbReference type="PROSITE" id="PS00194">
    <property type="entry name" value="THIOREDOXIN_1"/>
    <property type="match status" value="1"/>
</dbReference>
<evidence type="ECO:0000256" key="1">
    <source>
        <dbReference type="ARBA" id="ARBA00008987"/>
    </source>
</evidence>
<dbReference type="GO" id="GO:0005829">
    <property type="term" value="C:cytosol"/>
    <property type="evidence" value="ECO:0007669"/>
    <property type="project" value="TreeGrafter"/>
</dbReference>
<dbReference type="FunFam" id="3.40.30.10:FF:000001">
    <property type="entry name" value="Thioredoxin"/>
    <property type="match status" value="1"/>
</dbReference>
<evidence type="ECO:0000256" key="5">
    <source>
        <dbReference type="ARBA" id="ARBA00023284"/>
    </source>
</evidence>
<evidence type="ECO:0000313" key="11">
    <source>
        <dbReference type="Proteomes" id="UP000320011"/>
    </source>
</evidence>
<dbReference type="Gene3D" id="3.40.30.10">
    <property type="entry name" value="Glutaredoxin"/>
    <property type="match status" value="1"/>
</dbReference>
<dbReference type="EMBL" id="VJWX01000093">
    <property type="protein sequence ID" value="TVT53062.1"/>
    <property type="molecule type" value="Genomic_DNA"/>
</dbReference>
<protein>
    <recommendedName>
        <fullName evidence="6 7">Thioredoxin</fullName>
    </recommendedName>
</protein>
<evidence type="ECO:0000256" key="7">
    <source>
        <dbReference type="PIRNR" id="PIRNR000077"/>
    </source>
</evidence>
<dbReference type="InterPro" id="IPR005746">
    <property type="entry name" value="Thioredoxin"/>
</dbReference>
<dbReference type="PANTHER" id="PTHR45663">
    <property type="entry name" value="GEO12009P1"/>
    <property type="match status" value="1"/>
</dbReference>
<dbReference type="Proteomes" id="UP000320011">
    <property type="component" value="Unassembled WGS sequence"/>
</dbReference>
<keyword evidence="11" id="KW-1185">Reference proteome</keyword>
<keyword evidence="2" id="KW-0813">Transport</keyword>
<dbReference type="InterPro" id="IPR036249">
    <property type="entry name" value="Thioredoxin-like_sf"/>
</dbReference>
<reference evidence="10 11" key="2">
    <citation type="submission" date="2019-08" db="EMBL/GenBank/DDBJ databases">
        <title>Amycolatopsis acidicola sp. nov., isolated from peat swamp forest soil.</title>
        <authorList>
            <person name="Srisuk N."/>
        </authorList>
    </citation>
    <scope>NUCLEOTIDE SEQUENCE [LARGE SCALE GENOMIC DNA]</scope>
    <source>
        <strain evidence="10 11">TBRC 6029</strain>
    </source>
</reference>
<evidence type="ECO:0000256" key="3">
    <source>
        <dbReference type="ARBA" id="ARBA00022982"/>
    </source>
</evidence>
<keyword evidence="4 8" id="KW-1015">Disulfide bond</keyword>
<dbReference type="PROSITE" id="PS51352">
    <property type="entry name" value="THIOREDOXIN_2"/>
    <property type="match status" value="1"/>
</dbReference>
<evidence type="ECO:0000313" key="10">
    <source>
        <dbReference type="EMBL" id="TVT53062.1"/>
    </source>
</evidence>
<dbReference type="InterPro" id="IPR017937">
    <property type="entry name" value="Thioredoxin_CS"/>
</dbReference>
<dbReference type="GO" id="GO:0015035">
    <property type="term" value="F:protein-disulfide reductase activity"/>
    <property type="evidence" value="ECO:0007669"/>
    <property type="project" value="UniProtKB-UniRule"/>
</dbReference>
<accession>A0A558CWE6</accession>
<dbReference type="CDD" id="cd02947">
    <property type="entry name" value="TRX_family"/>
    <property type="match status" value="1"/>
</dbReference>
<feature type="domain" description="Thioredoxin" evidence="9">
    <location>
        <begin position="2"/>
        <end position="117"/>
    </location>
</feature>